<keyword evidence="6" id="KW-0443">Lipid metabolism</keyword>
<dbReference type="InterPro" id="IPR040097">
    <property type="entry name" value="FAAL/FAAC"/>
</dbReference>
<organism evidence="9 10">
    <name type="scientific">Sulfidibacter corallicola</name>
    <dbReference type="NCBI Taxonomy" id="2818388"/>
    <lineage>
        <taxon>Bacteria</taxon>
        <taxon>Pseudomonadati</taxon>
        <taxon>Acidobacteriota</taxon>
        <taxon>Holophagae</taxon>
        <taxon>Acanthopleuribacterales</taxon>
        <taxon>Acanthopleuribacteraceae</taxon>
        <taxon>Sulfidibacter</taxon>
    </lineage>
</organism>
<evidence type="ECO:0000313" key="10">
    <source>
        <dbReference type="Proteomes" id="UP000663929"/>
    </source>
</evidence>
<dbReference type="GO" id="GO:0005886">
    <property type="term" value="C:plasma membrane"/>
    <property type="evidence" value="ECO:0007669"/>
    <property type="project" value="TreeGrafter"/>
</dbReference>
<dbReference type="PROSITE" id="PS50075">
    <property type="entry name" value="CARRIER"/>
    <property type="match status" value="1"/>
</dbReference>
<feature type="domain" description="Carrier" evidence="8">
    <location>
        <begin position="603"/>
        <end position="680"/>
    </location>
</feature>
<keyword evidence="5" id="KW-0276">Fatty acid metabolism</keyword>
<gene>
    <name evidence="9" type="ORF">J3U87_10635</name>
</gene>
<dbReference type="InterPro" id="IPR042099">
    <property type="entry name" value="ANL_N_sf"/>
</dbReference>
<evidence type="ECO:0000256" key="7">
    <source>
        <dbReference type="SAM" id="Phobius"/>
    </source>
</evidence>
<dbReference type="Pfam" id="PF00501">
    <property type="entry name" value="AMP-binding"/>
    <property type="match status" value="1"/>
</dbReference>
<name>A0A8A4TV83_SULCO</name>
<dbReference type="InterPro" id="IPR020806">
    <property type="entry name" value="PKS_PP-bd"/>
</dbReference>
<dbReference type="GO" id="GO:0031177">
    <property type="term" value="F:phosphopantetheine binding"/>
    <property type="evidence" value="ECO:0007669"/>
    <property type="project" value="InterPro"/>
</dbReference>
<sequence length="719" mass="80403">MTSLSSVSTFLDLLRWRAQEKPDHATYLYLEDGEHREVPLTNHELDIKARAIAAKLQSLVKSGDRALLLFPAGLSYLTAFYGCMYAGVVAVPAYPPNRASLQKNLPRLMSIIEDAQASVVLCNTDIHGMAASLFENQYGGGPHFIPTDQLSDEWAYDWTEPHVKADDIAFLQYTSGSTGQPKGVILNHHNILDNSERISRRFGIHANSVVVSWLPPYHDMGLIGGLLQPLYSGIRVILMSPFSFLRKPMRWLRTISQYGATCSGGPNFAYELCLQKATEKDLAMLDLSSWESAFNGAEPISSQTLDRFADAFSICGFQRDALYPVYGMAEATLMVTGGDPEDSHAAVPFDEEKLEEHRAIRCDRVNGHRTLVGCGHALEEHVLEVVDPQSEAPCPNGNIGEIWVSGPSIAQGYFNQEALTERVFGAELGAYPGRKFLRTGDLGFLFEDQLYVTGRLKDLIIIRGRNYYPHDLERTVEYCHPAIRPGCAAAFSIEVDREEQLVLVQEIQRKCDPAELPRVIEHIRRTISEQFEVRTYAIALIRQGTIPKTSSGKIRRSFTRHLFLEDKLEVIGKDVLQSDEVSHGYAECEELAAKLRDELDPIVRRAQLIRIVTEILRAQPGLGKAKITPHTSLSTLGIDSVMATEMANQIENFLNVDLQVVMLLEGPKVADIAEEIQNLKWPPDGGMMNAHQDAPDRYASLFARKERGTRRRLRQRALS</sequence>
<dbReference type="PANTHER" id="PTHR22754:SF32">
    <property type="entry name" value="DISCO-INTERACTING PROTEIN 2"/>
    <property type="match status" value="1"/>
</dbReference>
<dbReference type="Pfam" id="PF23024">
    <property type="entry name" value="AMP-dom_DIP2-like"/>
    <property type="match status" value="1"/>
</dbReference>
<evidence type="ECO:0000256" key="5">
    <source>
        <dbReference type="ARBA" id="ARBA00022832"/>
    </source>
</evidence>
<accession>A0A8A4TV83</accession>
<dbReference type="KEGG" id="scor:J3U87_10635"/>
<evidence type="ECO:0000256" key="2">
    <source>
        <dbReference type="ARBA" id="ARBA00022450"/>
    </source>
</evidence>
<reference evidence="9" key="1">
    <citation type="submission" date="2021-03" db="EMBL/GenBank/DDBJ databases">
        <title>Acanthopleuribacteraceae sp. M133.</title>
        <authorList>
            <person name="Wang G."/>
        </authorList>
    </citation>
    <scope>NUCLEOTIDE SEQUENCE</scope>
    <source>
        <strain evidence="9">M133</strain>
    </source>
</reference>
<dbReference type="PROSITE" id="PS00455">
    <property type="entry name" value="AMP_BINDING"/>
    <property type="match status" value="1"/>
</dbReference>
<evidence type="ECO:0000256" key="1">
    <source>
        <dbReference type="ARBA" id="ARBA00006432"/>
    </source>
</evidence>
<dbReference type="InterPro" id="IPR000873">
    <property type="entry name" value="AMP-dep_synth/lig_dom"/>
</dbReference>
<dbReference type="SMART" id="SM00823">
    <property type="entry name" value="PKS_PP"/>
    <property type="match status" value="1"/>
</dbReference>
<keyword evidence="10" id="KW-1185">Reference proteome</keyword>
<dbReference type="Gene3D" id="3.30.300.30">
    <property type="match status" value="1"/>
</dbReference>
<dbReference type="SUPFAM" id="SSF47336">
    <property type="entry name" value="ACP-like"/>
    <property type="match status" value="1"/>
</dbReference>
<keyword evidence="4" id="KW-0436">Ligase</keyword>
<dbReference type="PROSITE" id="PS00012">
    <property type="entry name" value="PHOSPHOPANTETHEINE"/>
    <property type="match status" value="1"/>
</dbReference>
<keyword evidence="2" id="KW-0596">Phosphopantetheine</keyword>
<dbReference type="InterPro" id="IPR020845">
    <property type="entry name" value="AMP-binding_CS"/>
</dbReference>
<dbReference type="EMBL" id="CP071793">
    <property type="protein sequence ID" value="QTD52922.1"/>
    <property type="molecule type" value="Genomic_DNA"/>
</dbReference>
<proteinExistence type="inferred from homology"/>
<dbReference type="AlphaFoldDB" id="A0A8A4TV83"/>
<dbReference type="InterPro" id="IPR036736">
    <property type="entry name" value="ACP-like_sf"/>
</dbReference>
<dbReference type="InterPro" id="IPR045851">
    <property type="entry name" value="AMP-bd_C_sf"/>
</dbReference>
<protein>
    <submittedName>
        <fullName evidence="9">AMP-binding protein</fullName>
    </submittedName>
</protein>
<keyword evidence="7" id="KW-1133">Transmembrane helix</keyword>
<evidence type="ECO:0000256" key="6">
    <source>
        <dbReference type="ARBA" id="ARBA00023098"/>
    </source>
</evidence>
<dbReference type="RefSeq" id="WP_237383020.1">
    <property type="nucleotide sequence ID" value="NZ_CP071793.1"/>
</dbReference>
<dbReference type="GO" id="GO:0006633">
    <property type="term" value="P:fatty acid biosynthetic process"/>
    <property type="evidence" value="ECO:0007669"/>
    <property type="project" value="TreeGrafter"/>
</dbReference>
<dbReference type="Pfam" id="PF00550">
    <property type="entry name" value="PP-binding"/>
    <property type="match status" value="1"/>
</dbReference>
<dbReference type="Gene3D" id="1.10.1200.10">
    <property type="entry name" value="ACP-like"/>
    <property type="match status" value="1"/>
</dbReference>
<feature type="transmembrane region" description="Helical" evidence="7">
    <location>
        <begin position="66"/>
        <end position="94"/>
    </location>
</feature>
<evidence type="ECO:0000313" key="9">
    <source>
        <dbReference type="EMBL" id="QTD52922.1"/>
    </source>
</evidence>
<keyword evidence="7" id="KW-0472">Membrane</keyword>
<dbReference type="Proteomes" id="UP000663929">
    <property type="component" value="Chromosome"/>
</dbReference>
<dbReference type="CDD" id="cd05931">
    <property type="entry name" value="FAAL"/>
    <property type="match status" value="1"/>
</dbReference>
<dbReference type="GO" id="GO:0070566">
    <property type="term" value="F:adenylyltransferase activity"/>
    <property type="evidence" value="ECO:0007669"/>
    <property type="project" value="TreeGrafter"/>
</dbReference>
<dbReference type="InterPro" id="IPR006162">
    <property type="entry name" value="Ppantetheine_attach_site"/>
</dbReference>
<dbReference type="InterPro" id="IPR009081">
    <property type="entry name" value="PP-bd_ACP"/>
</dbReference>
<dbReference type="GO" id="GO:0016874">
    <property type="term" value="F:ligase activity"/>
    <property type="evidence" value="ECO:0007669"/>
    <property type="project" value="UniProtKB-KW"/>
</dbReference>
<dbReference type="PANTHER" id="PTHR22754">
    <property type="entry name" value="DISCO-INTERACTING PROTEIN 2 DIP2 -RELATED"/>
    <property type="match status" value="1"/>
</dbReference>
<keyword evidence="7" id="KW-0812">Transmembrane</keyword>
<dbReference type="SUPFAM" id="SSF56801">
    <property type="entry name" value="Acetyl-CoA synthetase-like"/>
    <property type="match status" value="1"/>
</dbReference>
<evidence type="ECO:0000256" key="3">
    <source>
        <dbReference type="ARBA" id="ARBA00022553"/>
    </source>
</evidence>
<comment type="similarity">
    <text evidence="1">Belongs to the ATP-dependent AMP-binding enzyme family.</text>
</comment>
<dbReference type="Gene3D" id="3.40.50.12780">
    <property type="entry name" value="N-terminal domain of ligase-like"/>
    <property type="match status" value="1"/>
</dbReference>
<keyword evidence="3" id="KW-0597">Phosphoprotein</keyword>
<evidence type="ECO:0000256" key="4">
    <source>
        <dbReference type="ARBA" id="ARBA00022598"/>
    </source>
</evidence>
<evidence type="ECO:0000259" key="8">
    <source>
        <dbReference type="PROSITE" id="PS50075"/>
    </source>
</evidence>
<dbReference type="GO" id="GO:0071766">
    <property type="term" value="P:Actinobacterium-type cell wall biogenesis"/>
    <property type="evidence" value="ECO:0007669"/>
    <property type="project" value="UniProtKB-ARBA"/>
</dbReference>
<dbReference type="InterPro" id="IPR025110">
    <property type="entry name" value="AMP-bd_C"/>
</dbReference>
<dbReference type="FunFam" id="3.40.50.12780:FF:000013">
    <property type="entry name" value="Long-chain-fatty-acid--AMP ligase FadD32"/>
    <property type="match status" value="1"/>
</dbReference>